<dbReference type="CDD" id="cd02135">
    <property type="entry name" value="YdjA-like"/>
    <property type="match status" value="1"/>
</dbReference>
<accession>A0A1M6E4I6</accession>
<protein>
    <submittedName>
        <fullName evidence="9">Nitroreductase</fullName>
    </submittedName>
</protein>
<evidence type="ECO:0000256" key="7">
    <source>
        <dbReference type="ARBA" id="ARBA00023027"/>
    </source>
</evidence>
<evidence type="ECO:0000256" key="6">
    <source>
        <dbReference type="ARBA" id="ARBA00023002"/>
    </source>
</evidence>
<dbReference type="Proteomes" id="UP000184432">
    <property type="component" value="Unassembled WGS sequence"/>
</dbReference>
<comment type="similarity">
    <text evidence="2">Belongs to the nitroreductase family.</text>
</comment>
<evidence type="ECO:0000313" key="10">
    <source>
        <dbReference type="Proteomes" id="UP000184432"/>
    </source>
</evidence>
<dbReference type="OrthoDB" id="9804207at2"/>
<gene>
    <name evidence="9" type="ORF">SAMN04488508_103207</name>
</gene>
<dbReference type="RefSeq" id="WP_073315562.1">
    <property type="nucleotide sequence ID" value="NZ_FQYP01000003.1"/>
</dbReference>
<keyword evidence="7" id="KW-0520">NAD</keyword>
<dbReference type="AlphaFoldDB" id="A0A1M6E4I6"/>
<keyword evidence="5" id="KW-0521">NADP</keyword>
<sequence>MKDISELIKNRRSVFPPQYNNIPVSDKLVNELLENANWAPTHRLTEPWRFKVLRGEAKDRLGKFLSDTYTDITPDIDFSPFKHKKIINNCKSANVIIAICMQRDLKERVPEWEEVASTAMAVQNMWLTCAAHDVGCYWSSPKLIDYMGEFFDFEEGERCLGLFYVGNYDKQEPLESKREPIANKIQWLD</sequence>
<dbReference type="Pfam" id="PF00881">
    <property type="entry name" value="Nitroreductase"/>
    <property type="match status" value="1"/>
</dbReference>
<comment type="cofactor">
    <cofactor evidence="1">
        <name>FMN</name>
        <dbReference type="ChEBI" id="CHEBI:58210"/>
    </cofactor>
</comment>
<name>A0A1M6E4I6_9FLAO</name>
<dbReference type="InterPro" id="IPR052530">
    <property type="entry name" value="NAD(P)H_nitroreductase"/>
</dbReference>
<evidence type="ECO:0000256" key="2">
    <source>
        <dbReference type="ARBA" id="ARBA00007118"/>
    </source>
</evidence>
<dbReference type="PANTHER" id="PTHR43821">
    <property type="entry name" value="NAD(P)H NITROREDUCTASE YDJA-RELATED"/>
    <property type="match status" value="1"/>
</dbReference>
<keyword evidence="4" id="KW-0288">FMN</keyword>
<evidence type="ECO:0000256" key="5">
    <source>
        <dbReference type="ARBA" id="ARBA00022857"/>
    </source>
</evidence>
<dbReference type="PANTHER" id="PTHR43821:SF1">
    <property type="entry name" value="NAD(P)H NITROREDUCTASE YDJA-RELATED"/>
    <property type="match status" value="1"/>
</dbReference>
<keyword evidence="6" id="KW-0560">Oxidoreductase</keyword>
<proteinExistence type="inferred from homology"/>
<evidence type="ECO:0000256" key="4">
    <source>
        <dbReference type="ARBA" id="ARBA00022643"/>
    </source>
</evidence>
<dbReference type="EMBL" id="FQYP01000003">
    <property type="protein sequence ID" value="SHI80325.1"/>
    <property type="molecule type" value="Genomic_DNA"/>
</dbReference>
<keyword evidence="3" id="KW-0285">Flavoprotein</keyword>
<evidence type="ECO:0000256" key="1">
    <source>
        <dbReference type="ARBA" id="ARBA00001917"/>
    </source>
</evidence>
<evidence type="ECO:0000313" key="9">
    <source>
        <dbReference type="EMBL" id="SHI80325.1"/>
    </source>
</evidence>
<organism evidence="9 10">
    <name type="scientific">Aquimarina spongiae</name>
    <dbReference type="NCBI Taxonomy" id="570521"/>
    <lineage>
        <taxon>Bacteria</taxon>
        <taxon>Pseudomonadati</taxon>
        <taxon>Bacteroidota</taxon>
        <taxon>Flavobacteriia</taxon>
        <taxon>Flavobacteriales</taxon>
        <taxon>Flavobacteriaceae</taxon>
        <taxon>Aquimarina</taxon>
    </lineage>
</organism>
<dbReference type="SUPFAM" id="SSF55469">
    <property type="entry name" value="FMN-dependent nitroreductase-like"/>
    <property type="match status" value="1"/>
</dbReference>
<keyword evidence="10" id="KW-1185">Reference proteome</keyword>
<dbReference type="InterPro" id="IPR026021">
    <property type="entry name" value="YdjA-like"/>
</dbReference>
<reference evidence="10" key="1">
    <citation type="submission" date="2016-11" db="EMBL/GenBank/DDBJ databases">
        <authorList>
            <person name="Varghese N."/>
            <person name="Submissions S."/>
        </authorList>
    </citation>
    <scope>NUCLEOTIDE SEQUENCE [LARGE SCALE GENOMIC DNA]</scope>
    <source>
        <strain evidence="10">DSM 22623</strain>
    </source>
</reference>
<dbReference type="GO" id="GO:0016491">
    <property type="term" value="F:oxidoreductase activity"/>
    <property type="evidence" value="ECO:0007669"/>
    <property type="project" value="UniProtKB-KW"/>
</dbReference>
<dbReference type="Gene3D" id="3.40.109.10">
    <property type="entry name" value="NADH Oxidase"/>
    <property type="match status" value="1"/>
</dbReference>
<feature type="domain" description="Nitroreductase" evidence="8">
    <location>
        <begin position="8"/>
        <end position="166"/>
    </location>
</feature>
<dbReference type="STRING" id="570521.SAMN04488508_103207"/>
<evidence type="ECO:0000256" key="3">
    <source>
        <dbReference type="ARBA" id="ARBA00022630"/>
    </source>
</evidence>
<evidence type="ECO:0000259" key="8">
    <source>
        <dbReference type="Pfam" id="PF00881"/>
    </source>
</evidence>
<dbReference type="InterPro" id="IPR029479">
    <property type="entry name" value="Nitroreductase"/>
</dbReference>
<dbReference type="InterPro" id="IPR000415">
    <property type="entry name" value="Nitroreductase-like"/>
</dbReference>